<feature type="transmembrane region" description="Helical" evidence="1">
    <location>
        <begin position="28"/>
        <end position="46"/>
    </location>
</feature>
<feature type="region of interest" description="Disordered" evidence="2">
    <location>
        <begin position="293"/>
        <end position="320"/>
    </location>
</feature>
<accession>A0A9E8HFV3</accession>
<keyword evidence="1" id="KW-0406">Ion transport</keyword>
<dbReference type="InterPro" id="IPR008910">
    <property type="entry name" value="MSC_TM_helix"/>
</dbReference>
<evidence type="ECO:0000313" key="3">
    <source>
        <dbReference type="EMBL" id="UZW73674.1"/>
    </source>
</evidence>
<comment type="similarity">
    <text evidence="1">Belongs to the MscS (TC 1.A.23) family.</text>
</comment>
<name>A0A9E8HFV3_9ALTE</name>
<keyword evidence="4" id="KW-1185">Reference proteome</keyword>
<keyword evidence="1" id="KW-1003">Cell membrane</keyword>
<feature type="transmembrane region" description="Helical" evidence="1">
    <location>
        <begin position="186"/>
        <end position="208"/>
    </location>
</feature>
<dbReference type="PANTHER" id="PTHR30221:SF1">
    <property type="entry name" value="SMALL-CONDUCTANCE MECHANOSENSITIVE CHANNEL"/>
    <property type="match status" value="1"/>
</dbReference>
<dbReference type="KEGG" id="asem:NNL22_11555"/>
<dbReference type="Pfam" id="PF05552">
    <property type="entry name" value="MS_channel_1st_1"/>
    <property type="match status" value="2"/>
</dbReference>
<keyword evidence="1" id="KW-0813">Transport</keyword>
<dbReference type="RefSeq" id="WP_251809815.1">
    <property type="nucleotide sequence ID" value="NZ_CP101527.1"/>
</dbReference>
<evidence type="ECO:0000256" key="1">
    <source>
        <dbReference type="RuleBase" id="RU369025"/>
    </source>
</evidence>
<keyword evidence="1" id="KW-1133">Transmembrane helix</keyword>
<protein>
    <recommendedName>
        <fullName evidence="1">Small-conductance mechanosensitive channel</fullName>
    </recommendedName>
</protein>
<keyword evidence="1" id="KW-0812">Transmembrane</keyword>
<comment type="subunit">
    <text evidence="1">Homoheptamer.</text>
</comment>
<feature type="transmembrane region" description="Helical" evidence="1">
    <location>
        <begin position="117"/>
        <end position="138"/>
    </location>
</feature>
<dbReference type="GO" id="GO:0005886">
    <property type="term" value="C:plasma membrane"/>
    <property type="evidence" value="ECO:0007669"/>
    <property type="project" value="UniProtKB-SubCell"/>
</dbReference>
<proteinExistence type="inferred from homology"/>
<gene>
    <name evidence="3" type="ORF">NNL22_11555</name>
</gene>
<evidence type="ECO:0000256" key="2">
    <source>
        <dbReference type="SAM" id="MobiDB-lite"/>
    </source>
</evidence>
<feature type="compositionally biased region" description="Polar residues" evidence="2">
    <location>
        <begin position="303"/>
        <end position="313"/>
    </location>
</feature>
<feature type="transmembrane region" description="Helical" evidence="1">
    <location>
        <begin position="159"/>
        <end position="180"/>
    </location>
</feature>
<comment type="caution">
    <text evidence="1">Lacks conserved residue(s) required for the propagation of feature annotation.</text>
</comment>
<keyword evidence="1" id="KW-0472">Membrane</keyword>
<dbReference type="Proteomes" id="UP001164472">
    <property type="component" value="Chromosome"/>
</dbReference>
<sequence length="320" mass="34623">MADKKVLFDWQSALQETYHEFVNQVFQHLPQIIAAVLLLFVGWLSARLLRVLARKMILALPAMLPTSIGKRDTLQTQLRAYARWGGNIVFWAVFLFFSAASANLLHWDFFSGLSSALLTYLPNLLTGLLIILAGFAVSGLTRTATISAANSAGIEQTEILGTTAQITVVLTSVVIGVQQLGINVDFLTTMLIVIAGVMLAGVSLAFGLGAREYVANIIGVQVARKHFQVGQRLEIAGVDGELLEITPTALILDTEKGRAAVPGKLFNDQVCEMVSETQAAGGSLLRNLFQKKEESPKDELMQQAGQEQPGNTSGEHKTGE</sequence>
<feature type="transmembrane region" description="Helical" evidence="1">
    <location>
        <begin position="88"/>
        <end position="105"/>
    </location>
</feature>
<dbReference type="EMBL" id="CP101527">
    <property type="protein sequence ID" value="UZW73674.1"/>
    <property type="molecule type" value="Genomic_DNA"/>
</dbReference>
<dbReference type="GO" id="GO:0008381">
    <property type="term" value="F:mechanosensitive monoatomic ion channel activity"/>
    <property type="evidence" value="ECO:0007669"/>
    <property type="project" value="InterPro"/>
</dbReference>
<keyword evidence="1" id="KW-0997">Cell inner membrane</keyword>
<comment type="subcellular location">
    <subcellularLocation>
        <location evidence="1">Cell inner membrane</location>
        <topology evidence="1">Multi-pass membrane protein</topology>
    </subcellularLocation>
</comment>
<comment type="function">
    <text evidence="1">Mechanosensitive channel that participates in the regulation of osmotic pressure changes within the cell, opening in response to stretch forces in the membrane lipid bilayer, without the need for other proteins. Contributes to normal resistance to hypoosmotic shock. Forms an ion channel of 1.0 nanosiemens conductance with a slight preference for anions.</text>
</comment>
<dbReference type="PANTHER" id="PTHR30221">
    <property type="entry name" value="SMALL-CONDUCTANCE MECHANOSENSITIVE CHANNEL"/>
    <property type="match status" value="1"/>
</dbReference>
<evidence type="ECO:0000313" key="4">
    <source>
        <dbReference type="Proteomes" id="UP001164472"/>
    </source>
</evidence>
<keyword evidence="1" id="KW-0407">Ion channel</keyword>
<dbReference type="Gene3D" id="1.10.287.1260">
    <property type="match status" value="1"/>
</dbReference>
<dbReference type="InterPro" id="IPR045275">
    <property type="entry name" value="MscS_archaea/bacteria_type"/>
</dbReference>
<reference evidence="3" key="1">
    <citation type="submission" date="2022-07" db="EMBL/GenBank/DDBJ databases">
        <title>Alkalimarinus sp. nov., isolated from gut of a Alitta virens.</title>
        <authorList>
            <person name="Yang A.I."/>
            <person name="Shin N.-R."/>
        </authorList>
    </citation>
    <scope>NUCLEOTIDE SEQUENCE</scope>
    <source>
        <strain evidence="3">FA028</strain>
    </source>
</reference>
<dbReference type="AlphaFoldDB" id="A0A9E8HFV3"/>
<organism evidence="3 4">
    <name type="scientific">Alkalimarinus sediminis</name>
    <dbReference type="NCBI Taxonomy" id="1632866"/>
    <lineage>
        <taxon>Bacteria</taxon>
        <taxon>Pseudomonadati</taxon>
        <taxon>Pseudomonadota</taxon>
        <taxon>Gammaproteobacteria</taxon>
        <taxon>Alteromonadales</taxon>
        <taxon>Alteromonadaceae</taxon>
        <taxon>Alkalimarinus</taxon>
    </lineage>
</organism>